<evidence type="ECO:0000313" key="2">
    <source>
        <dbReference type="Proteomes" id="UP000054721"/>
    </source>
</evidence>
<comment type="caution">
    <text evidence="1">The sequence shown here is derived from an EMBL/GenBank/DDBJ whole genome shotgun (WGS) entry which is preliminary data.</text>
</comment>
<sequence>MVSGKFDNLTCGGGWKKSRNVEKEKNCKNYSNLKRHVMQNLLCIELLKGGLIQTNDSPSSRRINKFGRIRFNESTKLLFTVDFSRPFRQFIHPFSSSFFTGKKIWWMDALMSIDNIFNAICTRLRLNHLLVTECDSFGVSCSVYQSGRCFNLFNILSLRWCFLRKQLYQSLLAKQQLGDL</sequence>
<gene>
    <name evidence="1" type="ORF">T02_12583</name>
</gene>
<evidence type="ECO:0000313" key="1">
    <source>
        <dbReference type="EMBL" id="KRZ55517.1"/>
    </source>
</evidence>
<reference evidence="1 2" key="1">
    <citation type="submission" date="2015-05" db="EMBL/GenBank/DDBJ databases">
        <title>Evolution of Trichinella species and genotypes.</title>
        <authorList>
            <person name="Korhonen P.K."/>
            <person name="Edoardo P."/>
            <person name="Giuseppe L.R."/>
            <person name="Gasser R.B."/>
        </authorList>
    </citation>
    <scope>NUCLEOTIDE SEQUENCE [LARGE SCALE GENOMIC DNA]</scope>
    <source>
        <strain evidence="1">ISS10</strain>
    </source>
</reference>
<accession>A0A0V1L7P0</accession>
<protein>
    <submittedName>
        <fullName evidence="1">Uncharacterized protein</fullName>
    </submittedName>
</protein>
<dbReference type="Proteomes" id="UP000054721">
    <property type="component" value="Unassembled WGS sequence"/>
</dbReference>
<name>A0A0V1L7P0_9BILA</name>
<keyword evidence="2" id="KW-1185">Reference proteome</keyword>
<dbReference type="AlphaFoldDB" id="A0A0V1L7P0"/>
<organism evidence="1 2">
    <name type="scientific">Trichinella nativa</name>
    <dbReference type="NCBI Taxonomy" id="6335"/>
    <lineage>
        <taxon>Eukaryota</taxon>
        <taxon>Metazoa</taxon>
        <taxon>Ecdysozoa</taxon>
        <taxon>Nematoda</taxon>
        <taxon>Enoplea</taxon>
        <taxon>Dorylaimia</taxon>
        <taxon>Trichinellida</taxon>
        <taxon>Trichinellidae</taxon>
        <taxon>Trichinella</taxon>
    </lineage>
</organism>
<proteinExistence type="predicted"/>
<dbReference type="EMBL" id="JYDW01000113">
    <property type="protein sequence ID" value="KRZ55517.1"/>
    <property type="molecule type" value="Genomic_DNA"/>
</dbReference>